<gene>
    <name evidence="3" type="ordered locus">HBHAL_3398</name>
</gene>
<keyword evidence="4" id="KW-1185">Reference proteome</keyword>
<feature type="domain" description="Elongation factor G-binding protein N-terminal" evidence="1">
    <location>
        <begin position="4"/>
        <end position="86"/>
    </location>
</feature>
<name>I0JNM1_HALH3</name>
<dbReference type="Proteomes" id="UP000007397">
    <property type="component" value="Chromosome"/>
</dbReference>
<dbReference type="InterPro" id="IPR010841">
    <property type="entry name" value="EF-G-binding_N"/>
</dbReference>
<reference evidence="3 4" key="1">
    <citation type="journal article" date="2013" name="Environ. Microbiol.">
        <title>Chloride and organic osmolytes: a hybrid strategy to cope with elevated salinities by the moderately halophilic, chloride-dependent bacterium Halobacillus halophilus.</title>
        <authorList>
            <person name="Saum S.H."/>
            <person name="Pfeiffer F."/>
            <person name="Palm P."/>
            <person name="Rampp M."/>
            <person name="Schuster S.C."/>
            <person name="Muller V."/>
            <person name="Oesterhelt D."/>
        </authorList>
    </citation>
    <scope>NUCLEOTIDE SEQUENCE [LARGE SCALE GENOMIC DNA]</scope>
    <source>
        <strain evidence="4">ATCC 35676 / DSM 2266 / JCM 20832 / KCTC 3685 / LMG 17431 / NBRC 102448 / NCIMB 2269</strain>
    </source>
</reference>
<dbReference type="STRING" id="866895.HBHAL_3398"/>
<dbReference type="CDD" id="cd16342">
    <property type="entry name" value="FusC_FusB"/>
    <property type="match status" value="1"/>
</dbReference>
<dbReference type="Gene3D" id="1.20.1280.250">
    <property type="match status" value="1"/>
</dbReference>
<dbReference type="PATRIC" id="fig|866895.3.peg.2413"/>
<protein>
    <submittedName>
        <fullName evidence="3">Fibronectin-binding protein, putative</fullName>
    </submittedName>
</protein>
<sequence length="212" mass="24329">MESFIRADQYNFIKDQITTLLSTHTSTIDQSVTQALKSMTREKVVDLFSDLSNDQKEIIEQVQDVKDETDAIFFLSRLKQHVFTFPPLNEKTIKRLFPKVKKLKVPSLENIEWSTLSYLGWNDSGANRKYIATYKNGDLLGIQGNFKPSKQSGICAICKEHEEVGMFTTSIKQKTSENPISRGNYICKDSDRCNENLKSLQPLDNFIELMTE</sequence>
<dbReference type="Pfam" id="PF16571">
    <property type="entry name" value="FBP_C"/>
    <property type="match status" value="1"/>
</dbReference>
<dbReference type="AlphaFoldDB" id="I0JNM1"/>
<dbReference type="EMBL" id="HE717023">
    <property type="protein sequence ID" value="CCG45741.1"/>
    <property type="molecule type" value="Genomic_DNA"/>
</dbReference>
<dbReference type="HOGENOM" id="CLU_088205_0_0_9"/>
<organism evidence="3 4">
    <name type="scientific">Halobacillus halophilus (strain ATCC 35676 / DSM 2266 / JCM 20832 / KCTC 3685 / LMG 17431 / NBRC 102448 / NCIMB 2269)</name>
    <name type="common">Sporosarcina halophila</name>
    <dbReference type="NCBI Taxonomy" id="866895"/>
    <lineage>
        <taxon>Bacteria</taxon>
        <taxon>Bacillati</taxon>
        <taxon>Bacillota</taxon>
        <taxon>Bacilli</taxon>
        <taxon>Bacillales</taxon>
        <taxon>Bacillaceae</taxon>
        <taxon>Halobacillus</taxon>
    </lineage>
</organism>
<accession>I0JNM1</accession>
<evidence type="ECO:0000313" key="4">
    <source>
        <dbReference type="Proteomes" id="UP000007397"/>
    </source>
</evidence>
<dbReference type="InterPro" id="IPR032330">
    <property type="entry name" value="EF-G-binding_C"/>
</dbReference>
<dbReference type="InterPro" id="IPR038344">
    <property type="entry name" value="EF-G_N_sf"/>
</dbReference>
<evidence type="ECO:0000259" key="2">
    <source>
        <dbReference type="Pfam" id="PF16571"/>
    </source>
</evidence>
<dbReference type="Pfam" id="PF07299">
    <property type="entry name" value="EF-G-binding_N"/>
    <property type="match status" value="1"/>
</dbReference>
<evidence type="ECO:0000259" key="1">
    <source>
        <dbReference type="Pfam" id="PF07299"/>
    </source>
</evidence>
<evidence type="ECO:0000313" key="3">
    <source>
        <dbReference type="EMBL" id="CCG45741.1"/>
    </source>
</evidence>
<feature type="domain" description="Elongation factor G-binding protein C-terminal treble-clef zinc-finger" evidence="2">
    <location>
        <begin position="100"/>
        <end position="202"/>
    </location>
</feature>
<dbReference type="eggNOG" id="ENOG5032UHI">
    <property type="taxonomic scope" value="Bacteria"/>
</dbReference>
<proteinExistence type="predicted"/>
<dbReference type="RefSeq" id="WP_014643630.1">
    <property type="nucleotide sequence ID" value="NC_017668.1"/>
</dbReference>
<dbReference type="KEGG" id="hhd:HBHAL_3398"/>